<organism evidence="4">
    <name type="scientific">sediment metagenome</name>
    <dbReference type="NCBI Taxonomy" id="749907"/>
    <lineage>
        <taxon>unclassified sequences</taxon>
        <taxon>metagenomes</taxon>
        <taxon>ecological metagenomes</taxon>
    </lineage>
</organism>
<dbReference type="EMBL" id="ADZX01000047">
    <property type="protein sequence ID" value="EFK97738.1"/>
    <property type="molecule type" value="Genomic_DNA"/>
</dbReference>
<dbReference type="InterPro" id="IPR042092">
    <property type="entry name" value="PsdUridine_s_RsuA/RluB/E/F_cat"/>
</dbReference>
<dbReference type="SUPFAM" id="SSF55120">
    <property type="entry name" value="Pseudouridine synthase"/>
    <property type="match status" value="1"/>
</dbReference>
<dbReference type="CDD" id="cd00165">
    <property type="entry name" value="S4"/>
    <property type="match status" value="1"/>
</dbReference>
<comment type="caution">
    <text evidence="4">The sequence shown here is derived from an EMBL/GenBank/DDBJ whole genome shotgun (WGS) entry which is preliminary data.</text>
</comment>
<dbReference type="GO" id="GO:0003723">
    <property type="term" value="F:RNA binding"/>
    <property type="evidence" value="ECO:0007669"/>
    <property type="project" value="InterPro"/>
</dbReference>
<reference evidence="4" key="1">
    <citation type="submission" date="2010-07" db="EMBL/GenBank/DDBJ databases">
        <authorList>
            <consortium name="CONSOLIDER consortium CSD2007-00005"/>
            <person name="Guazzaroni M.-E."/>
            <person name="Richter M."/>
            <person name="Garcia-Salamanca A."/>
            <person name="Yarza P."/>
            <person name="Ferrer M."/>
        </authorList>
    </citation>
    <scope>NUCLEOTIDE SEQUENCE</scope>
</reference>
<feature type="domain" description="RNA-binding S4" evidence="3">
    <location>
        <begin position="9"/>
        <end position="65"/>
    </location>
</feature>
<dbReference type="SMART" id="SM00363">
    <property type="entry name" value="S4"/>
    <property type="match status" value="1"/>
</dbReference>
<dbReference type="InterPro" id="IPR020103">
    <property type="entry name" value="PsdUridine_synth_cat_dom_sf"/>
</dbReference>
<dbReference type="InterPro" id="IPR020094">
    <property type="entry name" value="TruA/RsuA/RluB/E/F_N"/>
</dbReference>
<keyword evidence="2 4" id="KW-0413">Isomerase</keyword>
<name>D9PFC4_9ZZZZ</name>
<dbReference type="PROSITE" id="PS01149">
    <property type="entry name" value="PSI_RSU"/>
    <property type="match status" value="1"/>
</dbReference>
<dbReference type="PANTHER" id="PTHR47683">
    <property type="entry name" value="PSEUDOURIDINE SYNTHASE FAMILY PROTEIN-RELATED"/>
    <property type="match status" value="1"/>
</dbReference>
<dbReference type="AlphaFoldDB" id="D9PFC4"/>
<accession>D9PFC4</accession>
<dbReference type="GO" id="GO:0001522">
    <property type="term" value="P:pseudouridine synthesis"/>
    <property type="evidence" value="ECO:0007669"/>
    <property type="project" value="InterPro"/>
</dbReference>
<sequence>MNNKIEYPIRINRYLFLKNICSRREADRLIEKKLITVNGNKAIIGQQIQKNDKVEIKKIGKDKLSKKQIILFNKPIGVVSHNPQFGEKEPNDFLPFTEKLSPIGRLDKMSHGLMIMSDDGRLVDKMLNPKFEHQKEYLVSVDKKITPNFIKQMSQGIDIGDYITKPAKIEKENNKSFYIILTEGKKHQIRRMCSTIGFTVLDLERIRMMNIKLGDLEEGQ</sequence>
<dbReference type="Gene3D" id="3.30.70.580">
    <property type="entry name" value="Pseudouridine synthase I, catalytic domain, N-terminal subdomain"/>
    <property type="match status" value="1"/>
</dbReference>
<reference evidence="4" key="2">
    <citation type="journal article" date="2011" name="Microb. Ecol.">
        <title>Taxonomic and Functional Metagenomic Profiling of the Microbial Community in the Anoxic Sediment of a Sub-saline Shallow Lake (Laguna de Carrizo, Central Spain).</title>
        <authorList>
            <person name="Ferrer M."/>
            <person name="Guazzaroni M.E."/>
            <person name="Richter M."/>
            <person name="Garcia-Salamanca A."/>
            <person name="Yarza P."/>
            <person name="Suarez-Suarez A."/>
            <person name="Solano J."/>
            <person name="Alcaide M."/>
            <person name="van Dillewijn P."/>
            <person name="Molina-Henares M.A."/>
            <person name="Lopez-Cortes N."/>
            <person name="Al-Ramahi Y."/>
            <person name="Guerrero C."/>
            <person name="Acosta A."/>
            <person name="de Eugenio L.I."/>
            <person name="Martinez V."/>
            <person name="Marques S."/>
            <person name="Rojo F."/>
            <person name="Santero E."/>
            <person name="Genilloud O."/>
            <person name="Perez-Perez J."/>
            <person name="Rossello-Mora R."/>
            <person name="Ramos J.L."/>
        </authorList>
    </citation>
    <scope>NUCLEOTIDE SEQUENCE</scope>
</reference>
<dbReference type="Pfam" id="PF00849">
    <property type="entry name" value="PseudoU_synth_2"/>
    <property type="match status" value="1"/>
</dbReference>
<dbReference type="Pfam" id="PF01479">
    <property type="entry name" value="S4"/>
    <property type="match status" value="1"/>
</dbReference>
<dbReference type="Gene3D" id="3.10.290.10">
    <property type="entry name" value="RNA-binding S4 domain"/>
    <property type="match status" value="1"/>
</dbReference>
<dbReference type="SUPFAM" id="SSF55174">
    <property type="entry name" value="Alpha-L RNA-binding motif"/>
    <property type="match status" value="1"/>
</dbReference>
<evidence type="ECO:0000259" key="3">
    <source>
        <dbReference type="SMART" id="SM00363"/>
    </source>
</evidence>
<dbReference type="EC" id="5.4.99.-" evidence="4"/>
<gene>
    <name evidence="4" type="primary">rluF</name>
    <name evidence="4" type="ORF">LDC_0203</name>
</gene>
<dbReference type="InterPro" id="IPR006145">
    <property type="entry name" value="PsdUridine_synth_RsuA/RluA"/>
</dbReference>
<evidence type="ECO:0000256" key="2">
    <source>
        <dbReference type="ARBA" id="ARBA00023235"/>
    </source>
</evidence>
<dbReference type="GO" id="GO:0006364">
    <property type="term" value="P:rRNA processing"/>
    <property type="evidence" value="ECO:0007669"/>
    <property type="project" value="UniProtKB-ARBA"/>
</dbReference>
<evidence type="ECO:0000256" key="1">
    <source>
        <dbReference type="ARBA" id="ARBA00008348"/>
    </source>
</evidence>
<dbReference type="InterPro" id="IPR002942">
    <property type="entry name" value="S4_RNA-bd"/>
</dbReference>
<dbReference type="NCBIfam" id="TIGR00093">
    <property type="entry name" value="pseudouridine synthase"/>
    <property type="match status" value="1"/>
</dbReference>
<evidence type="ECO:0000313" key="4">
    <source>
        <dbReference type="EMBL" id="EFK97738.1"/>
    </source>
</evidence>
<protein>
    <submittedName>
        <fullName evidence="4">Ribosomal large subunit pseudouridine synthase F</fullName>
        <ecNumber evidence="4">5.4.99.-</ecNumber>
    </submittedName>
</protein>
<dbReference type="Gene3D" id="3.30.70.1560">
    <property type="entry name" value="Alpha-L RNA-binding motif"/>
    <property type="match status" value="1"/>
</dbReference>
<dbReference type="InterPro" id="IPR000748">
    <property type="entry name" value="PsdUridine_synth_RsuA/RluB/E/F"/>
</dbReference>
<comment type="similarity">
    <text evidence="1">Belongs to the pseudouridine synthase RsuA family.</text>
</comment>
<dbReference type="InterPro" id="IPR018496">
    <property type="entry name" value="PsdUridine_synth_RsuA/RluB_CS"/>
</dbReference>
<dbReference type="GO" id="GO:0009982">
    <property type="term" value="F:pseudouridine synthase activity"/>
    <property type="evidence" value="ECO:0007669"/>
    <property type="project" value="InterPro"/>
</dbReference>
<dbReference type="InterPro" id="IPR036986">
    <property type="entry name" value="S4_RNA-bd_sf"/>
</dbReference>
<dbReference type="PANTHER" id="PTHR47683:SF2">
    <property type="entry name" value="RNA-BINDING S4 DOMAIN-CONTAINING PROTEIN"/>
    <property type="match status" value="1"/>
</dbReference>
<dbReference type="InterPro" id="IPR050343">
    <property type="entry name" value="RsuA_PseudoU_synthase"/>
</dbReference>
<dbReference type="PROSITE" id="PS50889">
    <property type="entry name" value="S4"/>
    <property type="match status" value="1"/>
</dbReference>
<proteinExistence type="inferred from homology"/>